<evidence type="ECO:0000256" key="1">
    <source>
        <dbReference type="SAM" id="MobiDB-lite"/>
    </source>
</evidence>
<feature type="region of interest" description="Disordered" evidence="1">
    <location>
        <begin position="77"/>
        <end position="105"/>
    </location>
</feature>
<proteinExistence type="predicted"/>
<dbReference type="HOGENOM" id="CLU_1396657_0_0_1"/>
<dbReference type="Proteomes" id="UP000030151">
    <property type="component" value="Unassembled WGS sequence"/>
</dbReference>
<dbReference type="EMBL" id="JELW01000083">
    <property type="protein sequence ID" value="EXU95393.1"/>
    <property type="molecule type" value="Genomic_DNA"/>
</dbReference>
<gene>
    <name evidence="2" type="ORF">X797_011545</name>
</gene>
<accession>A0A014P241</accession>
<feature type="compositionally biased region" description="Low complexity" evidence="1">
    <location>
        <begin position="89"/>
        <end position="105"/>
    </location>
</feature>
<reference evidence="2 3" key="1">
    <citation type="submission" date="2014-02" db="EMBL/GenBank/DDBJ databases">
        <title>The genome sequence of the entomopathogenic fungus Metarhizium robertsii ARSEF 2575.</title>
        <authorList>
            <person name="Giuliano Garisto Donzelli B."/>
            <person name="Roe B.A."/>
            <person name="Macmil S.L."/>
            <person name="Krasnoff S.B."/>
            <person name="Gibson D.M."/>
        </authorList>
    </citation>
    <scope>NUCLEOTIDE SEQUENCE [LARGE SCALE GENOMIC DNA]</scope>
    <source>
        <strain evidence="2 3">ARSEF 2575</strain>
    </source>
</reference>
<protein>
    <recommendedName>
        <fullName evidence="4">MADS-box domain-containing protein</fullName>
    </recommendedName>
</protein>
<name>A0A014P241_9HYPO</name>
<dbReference type="AlphaFoldDB" id="A0A014P241"/>
<evidence type="ECO:0000313" key="3">
    <source>
        <dbReference type="Proteomes" id="UP000030151"/>
    </source>
</evidence>
<comment type="caution">
    <text evidence="2">The sequence shown here is derived from an EMBL/GenBank/DDBJ whole genome shotgun (WGS) entry which is preliminary data.</text>
</comment>
<evidence type="ECO:0000313" key="2">
    <source>
        <dbReference type="EMBL" id="EXU95393.1"/>
    </source>
</evidence>
<evidence type="ECO:0008006" key="4">
    <source>
        <dbReference type="Google" id="ProtNLM"/>
    </source>
</evidence>
<organism evidence="2 3">
    <name type="scientific">Metarhizium robertsii</name>
    <dbReference type="NCBI Taxonomy" id="568076"/>
    <lineage>
        <taxon>Eukaryota</taxon>
        <taxon>Fungi</taxon>
        <taxon>Dikarya</taxon>
        <taxon>Ascomycota</taxon>
        <taxon>Pezizomycotina</taxon>
        <taxon>Sordariomycetes</taxon>
        <taxon>Hypocreomycetidae</taxon>
        <taxon>Hypocreales</taxon>
        <taxon>Clavicipitaceae</taxon>
        <taxon>Metarhizium</taxon>
    </lineage>
</organism>
<sequence length="195" mass="21393">MVGMKNRERGLRKKAHTYFRLFAGDVLVILRRPDGRYTGYQSRPGLIREFLPGPENELLGPDDFDDKATSVSGFATDDCISSPPSQPESLRSSSAGVSSTTSASTCSISTNCTASIRITAATTPCMSPNIQFWADLDLQDMQNMQDTLFEGCQHPKPEGFCQVSPRLISTPLTHQPLPISESKKKAAMSLLDKYL</sequence>